<dbReference type="CDD" id="cd17991">
    <property type="entry name" value="DEXHc_TRCF"/>
    <property type="match status" value="1"/>
</dbReference>
<keyword evidence="5" id="KW-0347">Helicase</keyword>
<keyword evidence="4 9" id="KW-0378">Hydrolase</keyword>
<dbReference type="InterPro" id="IPR003711">
    <property type="entry name" value="CarD-like/TRCF_RID"/>
</dbReference>
<dbReference type="Pfam" id="PF21132">
    <property type="entry name" value="MFD_D3"/>
    <property type="match status" value="1"/>
</dbReference>
<dbReference type="SMART" id="SM00487">
    <property type="entry name" value="DEXDc"/>
    <property type="match status" value="1"/>
</dbReference>
<protein>
    <recommendedName>
        <fullName evidence="9">Transcription-repair-coupling factor</fullName>
        <shortName evidence="9">TRCF</shortName>
        <ecNumber evidence="9">3.6.4.-</ecNumber>
    </recommendedName>
</protein>
<dbReference type="InterPro" id="IPR037235">
    <property type="entry name" value="TRCF-like_C_D7"/>
</dbReference>
<dbReference type="PROSITE" id="PS51194">
    <property type="entry name" value="HELICASE_CTER"/>
    <property type="match status" value="1"/>
</dbReference>
<reference evidence="13" key="1">
    <citation type="journal article" date="2019" name="Int. J. Syst. Evol. Microbiol.">
        <title>The Global Catalogue of Microorganisms (GCM) 10K type strain sequencing project: providing services to taxonomists for standard genome sequencing and annotation.</title>
        <authorList>
            <consortium name="The Broad Institute Genomics Platform"/>
            <consortium name="The Broad Institute Genome Sequencing Center for Infectious Disease"/>
            <person name="Wu L."/>
            <person name="Ma J."/>
        </authorList>
    </citation>
    <scope>NUCLEOTIDE SEQUENCE [LARGE SCALE GENOMIC DNA]</scope>
    <source>
        <strain evidence="13">NBRC 102520</strain>
    </source>
</reference>
<name>A0ABQ6BHV9_9BRAD</name>
<evidence type="ECO:0000256" key="6">
    <source>
        <dbReference type="ARBA" id="ARBA00022840"/>
    </source>
</evidence>
<evidence type="ECO:0000256" key="3">
    <source>
        <dbReference type="ARBA" id="ARBA00022763"/>
    </source>
</evidence>
<dbReference type="Pfam" id="PF00271">
    <property type="entry name" value="Helicase_C"/>
    <property type="match status" value="1"/>
</dbReference>
<comment type="caution">
    <text evidence="12">The sequence shown here is derived from an EMBL/GenBank/DDBJ whole genome shotgun (WGS) entry which is preliminary data.</text>
</comment>
<dbReference type="HAMAP" id="MF_00969">
    <property type="entry name" value="TRCF"/>
    <property type="match status" value="1"/>
</dbReference>
<evidence type="ECO:0000313" key="13">
    <source>
        <dbReference type="Proteomes" id="UP001156905"/>
    </source>
</evidence>
<dbReference type="Pfam" id="PF17757">
    <property type="entry name" value="UvrB_inter"/>
    <property type="match status" value="1"/>
</dbReference>
<evidence type="ECO:0000256" key="4">
    <source>
        <dbReference type="ARBA" id="ARBA00022801"/>
    </source>
</evidence>
<evidence type="ECO:0000256" key="8">
    <source>
        <dbReference type="ARBA" id="ARBA00023204"/>
    </source>
</evidence>
<dbReference type="Gene3D" id="3.30.2060.10">
    <property type="entry name" value="Penicillin-binding protein 1b domain"/>
    <property type="match status" value="1"/>
</dbReference>
<keyword evidence="1 9" id="KW-0963">Cytoplasm</keyword>
<keyword evidence="6 9" id="KW-0067">ATP-binding</keyword>
<dbReference type="SMART" id="SM00982">
    <property type="entry name" value="TRCF"/>
    <property type="match status" value="1"/>
</dbReference>
<evidence type="ECO:0000256" key="1">
    <source>
        <dbReference type="ARBA" id="ARBA00022490"/>
    </source>
</evidence>
<dbReference type="Pfam" id="PF02559">
    <property type="entry name" value="CarD_TRCF_RID"/>
    <property type="match status" value="1"/>
</dbReference>
<comment type="subcellular location">
    <subcellularLocation>
        <location evidence="9">Cytoplasm</location>
    </subcellularLocation>
</comment>
<dbReference type="InterPro" id="IPR004576">
    <property type="entry name" value="Mfd"/>
</dbReference>
<comment type="similarity">
    <text evidence="9">In the C-terminal section; belongs to the helicase family. RecG subfamily.</text>
</comment>
<evidence type="ECO:0000256" key="5">
    <source>
        <dbReference type="ARBA" id="ARBA00022806"/>
    </source>
</evidence>
<dbReference type="PANTHER" id="PTHR47964:SF1">
    <property type="entry name" value="ATP-DEPENDENT DNA HELICASE HOMOLOG RECG, CHLOROPLASTIC"/>
    <property type="match status" value="1"/>
</dbReference>
<keyword evidence="13" id="KW-1185">Reference proteome</keyword>
<evidence type="ECO:0000256" key="7">
    <source>
        <dbReference type="ARBA" id="ARBA00023125"/>
    </source>
</evidence>
<dbReference type="NCBIfam" id="TIGR00580">
    <property type="entry name" value="mfd"/>
    <property type="match status" value="1"/>
</dbReference>
<dbReference type="InterPro" id="IPR001650">
    <property type="entry name" value="Helicase_C-like"/>
</dbReference>
<dbReference type="SUPFAM" id="SSF143517">
    <property type="entry name" value="TRCF domain-like"/>
    <property type="match status" value="1"/>
</dbReference>
<comment type="function">
    <text evidence="9">Couples transcription and DNA repair by recognizing RNA polymerase (RNAP) stalled at DNA lesions. Mediates ATP-dependent release of RNAP and its truncated transcript from the DNA, and recruitment of nucleotide excision repair machinery to the damaged site.</text>
</comment>
<dbReference type="InterPro" id="IPR047112">
    <property type="entry name" value="RecG/Mfd"/>
</dbReference>
<keyword evidence="8 9" id="KW-0234">DNA repair</keyword>
<dbReference type="Gene3D" id="3.40.50.11140">
    <property type="match status" value="1"/>
</dbReference>
<dbReference type="InterPro" id="IPR036101">
    <property type="entry name" value="CarD-like/TRCF_RID_sf"/>
</dbReference>
<evidence type="ECO:0000313" key="12">
    <source>
        <dbReference type="EMBL" id="GLR91817.1"/>
    </source>
</evidence>
<evidence type="ECO:0000256" key="2">
    <source>
        <dbReference type="ARBA" id="ARBA00022741"/>
    </source>
</evidence>
<dbReference type="Pfam" id="PF00270">
    <property type="entry name" value="DEAD"/>
    <property type="match status" value="1"/>
</dbReference>
<dbReference type="InterPro" id="IPR027417">
    <property type="entry name" value="P-loop_NTPase"/>
</dbReference>
<dbReference type="EMBL" id="BSOW01000055">
    <property type="protein sequence ID" value="GLR91817.1"/>
    <property type="molecule type" value="Genomic_DNA"/>
</dbReference>
<comment type="similarity">
    <text evidence="9">In the N-terminal section; belongs to the UvrB family.</text>
</comment>
<dbReference type="PANTHER" id="PTHR47964">
    <property type="entry name" value="ATP-DEPENDENT DNA HELICASE HOMOLOG RECG, CHLOROPLASTIC"/>
    <property type="match status" value="1"/>
</dbReference>
<dbReference type="SMART" id="SM00490">
    <property type="entry name" value="HELICc"/>
    <property type="match status" value="1"/>
</dbReference>
<dbReference type="EC" id="3.6.4.-" evidence="9"/>
<feature type="domain" description="Helicase C-terminal" evidence="11">
    <location>
        <begin position="819"/>
        <end position="973"/>
    </location>
</feature>
<dbReference type="Gene3D" id="3.40.50.300">
    <property type="entry name" value="P-loop containing nucleotide triphosphate hydrolases"/>
    <property type="match status" value="2"/>
</dbReference>
<evidence type="ECO:0000256" key="9">
    <source>
        <dbReference type="HAMAP-Rule" id="MF_00969"/>
    </source>
</evidence>
<dbReference type="Gene3D" id="3.90.1150.50">
    <property type="entry name" value="Transcription-repair-coupling factor, D7 domain"/>
    <property type="match status" value="1"/>
</dbReference>
<dbReference type="Pfam" id="PF03461">
    <property type="entry name" value="TRCF"/>
    <property type="match status" value="1"/>
</dbReference>
<dbReference type="InterPro" id="IPR014001">
    <property type="entry name" value="Helicase_ATP-bd"/>
</dbReference>
<evidence type="ECO:0000259" key="11">
    <source>
        <dbReference type="PROSITE" id="PS51194"/>
    </source>
</evidence>
<proteinExistence type="inferred from homology"/>
<dbReference type="InterPro" id="IPR041471">
    <property type="entry name" value="UvrB_inter"/>
</dbReference>
<keyword evidence="2 9" id="KW-0547">Nucleotide-binding</keyword>
<dbReference type="SUPFAM" id="SSF141259">
    <property type="entry name" value="CarD-like"/>
    <property type="match status" value="1"/>
</dbReference>
<dbReference type="SMART" id="SM01058">
    <property type="entry name" value="CarD_TRCF"/>
    <property type="match status" value="1"/>
</dbReference>
<gene>
    <name evidence="9 12" type="primary">mfd</name>
    <name evidence="12" type="ORF">GCM10007857_85350</name>
</gene>
<dbReference type="InterPro" id="IPR048635">
    <property type="entry name" value="MFD_D3"/>
</dbReference>
<dbReference type="RefSeq" id="WP_284275500.1">
    <property type="nucleotide sequence ID" value="NZ_BSOW01000055.1"/>
</dbReference>
<dbReference type="InterPro" id="IPR005118">
    <property type="entry name" value="TRCF_C"/>
</dbReference>
<keyword evidence="7 9" id="KW-0238">DNA-binding</keyword>
<dbReference type="Gene3D" id="2.40.10.170">
    <property type="match status" value="1"/>
</dbReference>
<dbReference type="PROSITE" id="PS51192">
    <property type="entry name" value="HELICASE_ATP_BIND_1"/>
    <property type="match status" value="1"/>
</dbReference>
<sequence length="1172" mass="129823">MKQALKSPAESLAPGRVLMLANVAEGAEGLVVSDLARAIAARPKKSAVSLAVICRDGPRMQQLERALQFFAPDLPVLQFPAWDCQPYDRVSPHGGILAQRLTTLARLASLTGSDKPLIVLTTVNAIVQRVPSRDLVAAQALSLAPGNVVPMDTIVAWLEHNGYGRSSTVREPGEYAVRGGILDLFPAGLDQPVRFDFFGDSLESIRSFDAETQRTLLDMRSLDLVPISEFQLVTETIRRFRMGYVAEFGAPERDDALYEAVTEGRRHPGMEHWLPLFQERMDTLFDYLQGAAVAIEPQAEDAIRERFKQILDYYQARRDALEHPTGGAVYKPLPPDRLYLTEEEWGKREGAIPLVRLTQFSVPADGTSVIDAGARKGRDFAPERNDSTVNVFEAVVAHVMALQAQRKKVVVALWTEGSRDRMTSMLRDHKLTHTTSVNSWRTVQATPRNETMLAVLGLESGFETDEIALISEQDILGDRLVRPRKASRKLDNFISEVTSLAAGDIVVHVDHGIGRFVGLQTLEVGGAPHDCLELHYAAETKLFLPVENIELLSRYGSDQTTVELDRLGGGGWQTRKAKLKNRIREIAGELIKIAATRHLHEAPKLPVQQGLYDEFCARFPYDETEDQLGAIESTLKDLELGRPMDRLICGDVGFGKTEVALRAAFAVALEGKQVAVVVPTTLLARQHAKTFTERFKGFPVNVAQASRLIATKELNQVKKGIADGSVDIVVGTHALLGKAIKFRDLGLVIVDEEQHFGVTHKERLKALRSEVHVLTLSATPIPRTLQLALTGVRELSIIASPPVDRLAVRTFVAPHDPLMIREALLRERYRGGQAFYVVPRIDDLAEVKDFLDKNVPEMKVAVAHGQMPPAVIEDIMTGFYDGKFDILLSTTIVESGLDIPNANTLIVHRADMFGLAQLYQLRGRVGRSKLRAYALFTLPAQQKITAQAERRLTVLQSLETLGAGFQLASHDLDIRGAGNLLGEEQSGHIKEVGFELYQSMLEEAIVNLKAGVSEPAADRWSPSITIGMPVLIPEDYVGDLSVRLSLYRRLADLDTEEEIENFAAEMRDRFGVLPDEVRYLFKIAAIKAYCRRANVEKVDAGPKGAVIVFRDNSFAHPDRLVSFIRSHGEAAKVRPDMKVVFFQDWETPEERLAGTTEILRQLAQLAMSKKAA</sequence>
<accession>A0ABQ6BHV9</accession>
<keyword evidence="3 9" id="KW-0227">DNA damage</keyword>
<feature type="domain" description="Helicase ATP-binding" evidence="10">
    <location>
        <begin position="637"/>
        <end position="798"/>
    </location>
</feature>
<evidence type="ECO:0000259" key="10">
    <source>
        <dbReference type="PROSITE" id="PS51192"/>
    </source>
</evidence>
<dbReference type="InterPro" id="IPR011545">
    <property type="entry name" value="DEAD/DEAH_box_helicase_dom"/>
</dbReference>
<dbReference type="Proteomes" id="UP001156905">
    <property type="component" value="Unassembled WGS sequence"/>
</dbReference>
<dbReference type="SUPFAM" id="SSF52540">
    <property type="entry name" value="P-loop containing nucleoside triphosphate hydrolases"/>
    <property type="match status" value="4"/>
</dbReference>
<organism evidence="12 13">
    <name type="scientific">Bradyrhizobium iriomotense</name>
    <dbReference type="NCBI Taxonomy" id="441950"/>
    <lineage>
        <taxon>Bacteria</taxon>
        <taxon>Pseudomonadati</taxon>
        <taxon>Pseudomonadota</taxon>
        <taxon>Alphaproteobacteria</taxon>
        <taxon>Hyphomicrobiales</taxon>
        <taxon>Nitrobacteraceae</taxon>
        <taxon>Bradyrhizobium</taxon>
    </lineage>
</organism>
<dbReference type="Gene3D" id="3.40.50.11180">
    <property type="match status" value="1"/>
</dbReference>